<evidence type="ECO:0000313" key="3">
    <source>
        <dbReference type="EMBL" id="TFK97426.1"/>
    </source>
</evidence>
<dbReference type="GO" id="GO:1990189">
    <property type="term" value="F:protein N-terminal-serine acetyltransferase activity"/>
    <property type="evidence" value="ECO:0007669"/>
    <property type="project" value="TreeGrafter"/>
</dbReference>
<dbReference type="Pfam" id="PF13302">
    <property type="entry name" value="Acetyltransf_3"/>
    <property type="match status" value="1"/>
</dbReference>
<dbReference type="EMBL" id="ML178847">
    <property type="protein sequence ID" value="TFK97426.1"/>
    <property type="molecule type" value="Genomic_DNA"/>
</dbReference>
<keyword evidence="3" id="KW-0012">Acyltransferase</keyword>
<feature type="region of interest" description="Disordered" evidence="1">
    <location>
        <begin position="189"/>
        <end position="215"/>
    </location>
</feature>
<dbReference type="InterPro" id="IPR016181">
    <property type="entry name" value="Acyl_CoA_acyltransferase"/>
</dbReference>
<dbReference type="InterPro" id="IPR051908">
    <property type="entry name" value="Ribosomal_N-acetyltransferase"/>
</dbReference>
<gene>
    <name evidence="3" type="ORF">BDV98DRAFT_614071</name>
</gene>
<sequence>MDTTEHKETAQQSFCFPLKNLENDLLLLAVFDPSIHLAPFFAAQLPHPSLFTYIPFGPYPTPSSFFTTFYNPRVLNAANHGACLFAIFDKATEKMAGVVGYLNSSPENLRTEIGFIVILPEFQRSHVSSNAIGLLLHYALDLPERGGLGLRRVQWQSNADNEASIRAAERMGFKREGVRRWERLVMPGKTWPGKEEGDTARLRSGDPRAESPGRHSMVMGVCWDDWEMGGAREKADKNMARRS</sequence>
<keyword evidence="3" id="KW-0808">Transferase</keyword>
<dbReference type="InterPro" id="IPR000182">
    <property type="entry name" value="GNAT_dom"/>
</dbReference>
<feature type="domain" description="N-acetyltransferase" evidence="2">
    <location>
        <begin position="35"/>
        <end position="192"/>
    </location>
</feature>
<dbReference type="GO" id="GO:0008999">
    <property type="term" value="F:protein-N-terminal-alanine acetyltransferase activity"/>
    <property type="evidence" value="ECO:0007669"/>
    <property type="project" value="TreeGrafter"/>
</dbReference>
<dbReference type="AlphaFoldDB" id="A0A5C3Q787"/>
<proteinExistence type="predicted"/>
<dbReference type="PANTHER" id="PTHR43441:SF5">
    <property type="entry name" value="FAMILY ACETYLTRANSFERASE, PUTATIVE-RELATED"/>
    <property type="match status" value="1"/>
</dbReference>
<dbReference type="SUPFAM" id="SSF55729">
    <property type="entry name" value="Acyl-CoA N-acyltransferases (Nat)"/>
    <property type="match status" value="1"/>
</dbReference>
<dbReference type="Gene3D" id="3.40.630.30">
    <property type="match status" value="1"/>
</dbReference>
<feature type="compositionally biased region" description="Basic and acidic residues" evidence="1">
    <location>
        <begin position="192"/>
        <end position="213"/>
    </location>
</feature>
<reference evidence="3 4" key="1">
    <citation type="journal article" date="2019" name="Nat. Ecol. Evol.">
        <title>Megaphylogeny resolves global patterns of mushroom evolution.</title>
        <authorList>
            <person name="Varga T."/>
            <person name="Krizsan K."/>
            <person name="Foldi C."/>
            <person name="Dima B."/>
            <person name="Sanchez-Garcia M."/>
            <person name="Sanchez-Ramirez S."/>
            <person name="Szollosi G.J."/>
            <person name="Szarkandi J.G."/>
            <person name="Papp V."/>
            <person name="Albert L."/>
            <person name="Andreopoulos W."/>
            <person name="Angelini C."/>
            <person name="Antonin V."/>
            <person name="Barry K.W."/>
            <person name="Bougher N.L."/>
            <person name="Buchanan P."/>
            <person name="Buyck B."/>
            <person name="Bense V."/>
            <person name="Catcheside P."/>
            <person name="Chovatia M."/>
            <person name="Cooper J."/>
            <person name="Damon W."/>
            <person name="Desjardin D."/>
            <person name="Finy P."/>
            <person name="Geml J."/>
            <person name="Haridas S."/>
            <person name="Hughes K."/>
            <person name="Justo A."/>
            <person name="Karasinski D."/>
            <person name="Kautmanova I."/>
            <person name="Kiss B."/>
            <person name="Kocsube S."/>
            <person name="Kotiranta H."/>
            <person name="LaButti K.M."/>
            <person name="Lechner B.E."/>
            <person name="Liimatainen K."/>
            <person name="Lipzen A."/>
            <person name="Lukacs Z."/>
            <person name="Mihaltcheva S."/>
            <person name="Morgado L.N."/>
            <person name="Niskanen T."/>
            <person name="Noordeloos M.E."/>
            <person name="Ohm R.A."/>
            <person name="Ortiz-Santana B."/>
            <person name="Ovrebo C."/>
            <person name="Racz N."/>
            <person name="Riley R."/>
            <person name="Savchenko A."/>
            <person name="Shiryaev A."/>
            <person name="Soop K."/>
            <person name="Spirin V."/>
            <person name="Szebenyi C."/>
            <person name="Tomsovsky M."/>
            <person name="Tulloss R.E."/>
            <person name="Uehling J."/>
            <person name="Grigoriev I.V."/>
            <person name="Vagvolgyi C."/>
            <person name="Papp T."/>
            <person name="Martin F.M."/>
            <person name="Miettinen O."/>
            <person name="Hibbett D.S."/>
            <person name="Nagy L.G."/>
        </authorList>
    </citation>
    <scope>NUCLEOTIDE SEQUENCE [LARGE SCALE GENOMIC DNA]</scope>
    <source>
        <strain evidence="3 4">CBS 309.79</strain>
    </source>
</reference>
<evidence type="ECO:0000313" key="4">
    <source>
        <dbReference type="Proteomes" id="UP000305067"/>
    </source>
</evidence>
<dbReference type="PANTHER" id="PTHR43441">
    <property type="entry name" value="RIBOSOMAL-PROTEIN-SERINE ACETYLTRANSFERASE"/>
    <property type="match status" value="1"/>
</dbReference>
<evidence type="ECO:0000259" key="2">
    <source>
        <dbReference type="PROSITE" id="PS51186"/>
    </source>
</evidence>
<protein>
    <submittedName>
        <fullName evidence="3">Acyl-CoA N-acyltransferase</fullName>
    </submittedName>
</protein>
<evidence type="ECO:0000256" key="1">
    <source>
        <dbReference type="SAM" id="MobiDB-lite"/>
    </source>
</evidence>
<accession>A0A5C3Q787</accession>
<dbReference type="PROSITE" id="PS51186">
    <property type="entry name" value="GNAT"/>
    <property type="match status" value="1"/>
</dbReference>
<keyword evidence="4" id="KW-1185">Reference proteome</keyword>
<dbReference type="OrthoDB" id="41238at2759"/>
<name>A0A5C3Q787_9AGAR</name>
<dbReference type="Proteomes" id="UP000305067">
    <property type="component" value="Unassembled WGS sequence"/>
</dbReference>
<organism evidence="3 4">
    <name type="scientific">Pterulicium gracile</name>
    <dbReference type="NCBI Taxonomy" id="1884261"/>
    <lineage>
        <taxon>Eukaryota</taxon>
        <taxon>Fungi</taxon>
        <taxon>Dikarya</taxon>
        <taxon>Basidiomycota</taxon>
        <taxon>Agaricomycotina</taxon>
        <taxon>Agaricomycetes</taxon>
        <taxon>Agaricomycetidae</taxon>
        <taxon>Agaricales</taxon>
        <taxon>Pleurotineae</taxon>
        <taxon>Pterulaceae</taxon>
        <taxon>Pterulicium</taxon>
    </lineage>
</organism>